<reference evidence="1" key="1">
    <citation type="submission" date="2014-11" db="EMBL/GenBank/DDBJ databases">
        <authorList>
            <person name="Amaro Gonzalez C."/>
        </authorList>
    </citation>
    <scope>NUCLEOTIDE SEQUENCE</scope>
</reference>
<protein>
    <submittedName>
        <fullName evidence="1">Uncharacterized protein</fullName>
    </submittedName>
</protein>
<dbReference type="AlphaFoldDB" id="A0A0E9W4I3"/>
<evidence type="ECO:0000313" key="1">
    <source>
        <dbReference type="EMBL" id="JAH84398.1"/>
    </source>
</evidence>
<reference evidence="1" key="2">
    <citation type="journal article" date="2015" name="Fish Shellfish Immunol.">
        <title>Early steps in the European eel (Anguilla anguilla)-Vibrio vulnificus interaction in the gills: Role of the RtxA13 toxin.</title>
        <authorList>
            <person name="Callol A."/>
            <person name="Pajuelo D."/>
            <person name="Ebbesson L."/>
            <person name="Teles M."/>
            <person name="MacKenzie S."/>
            <person name="Amaro C."/>
        </authorList>
    </citation>
    <scope>NUCLEOTIDE SEQUENCE</scope>
</reference>
<dbReference type="EMBL" id="GBXM01024179">
    <property type="protein sequence ID" value="JAH84398.1"/>
    <property type="molecule type" value="Transcribed_RNA"/>
</dbReference>
<organism evidence="1">
    <name type="scientific">Anguilla anguilla</name>
    <name type="common">European freshwater eel</name>
    <name type="synonym">Muraena anguilla</name>
    <dbReference type="NCBI Taxonomy" id="7936"/>
    <lineage>
        <taxon>Eukaryota</taxon>
        <taxon>Metazoa</taxon>
        <taxon>Chordata</taxon>
        <taxon>Craniata</taxon>
        <taxon>Vertebrata</taxon>
        <taxon>Euteleostomi</taxon>
        <taxon>Actinopterygii</taxon>
        <taxon>Neopterygii</taxon>
        <taxon>Teleostei</taxon>
        <taxon>Anguilliformes</taxon>
        <taxon>Anguillidae</taxon>
        <taxon>Anguilla</taxon>
    </lineage>
</organism>
<proteinExistence type="predicted"/>
<sequence>MKLTFFLPLKIQNHTTVNEQ</sequence>
<accession>A0A0E9W4I3</accession>
<name>A0A0E9W4I3_ANGAN</name>